<dbReference type="GO" id="GO:0010133">
    <property type="term" value="P:L-proline catabolic process to L-glutamate"/>
    <property type="evidence" value="ECO:0007669"/>
    <property type="project" value="TreeGrafter"/>
</dbReference>
<keyword evidence="5" id="KW-0274">FAD</keyword>
<protein>
    <recommendedName>
        <fullName evidence="5">Proline dehydrogenase</fullName>
        <ecNumber evidence="5">1.5.5.2</ecNumber>
    </recommendedName>
</protein>
<dbReference type="GO" id="GO:0004657">
    <property type="term" value="F:proline dehydrogenase activity"/>
    <property type="evidence" value="ECO:0007669"/>
    <property type="project" value="UniProtKB-EC"/>
</dbReference>
<keyword evidence="4 5" id="KW-0642">Proline metabolism</keyword>
<feature type="non-terminal residue" evidence="7">
    <location>
        <position position="197"/>
    </location>
</feature>
<dbReference type="Proteomes" id="UP000076858">
    <property type="component" value="Unassembled WGS sequence"/>
</dbReference>
<evidence type="ECO:0000259" key="6">
    <source>
        <dbReference type="Pfam" id="PF01619"/>
    </source>
</evidence>
<evidence type="ECO:0000256" key="3">
    <source>
        <dbReference type="ARBA" id="ARBA00023002"/>
    </source>
</evidence>
<evidence type="ECO:0000256" key="5">
    <source>
        <dbReference type="RuleBase" id="RU364054"/>
    </source>
</evidence>
<dbReference type="AlphaFoldDB" id="A0A164I942"/>
<dbReference type="InterPro" id="IPR029041">
    <property type="entry name" value="FAD-linked_oxidoreductase-like"/>
</dbReference>
<comment type="caution">
    <text evidence="7">The sequence shown here is derived from an EMBL/GenBank/DDBJ whole genome shotgun (WGS) entry which is preliminary data.</text>
</comment>
<comment type="catalytic activity">
    <reaction evidence="5">
        <text>L-proline + a quinone = (S)-1-pyrroline-5-carboxylate + a quinol + H(+)</text>
        <dbReference type="Rhea" id="RHEA:23784"/>
        <dbReference type="ChEBI" id="CHEBI:15378"/>
        <dbReference type="ChEBI" id="CHEBI:17388"/>
        <dbReference type="ChEBI" id="CHEBI:24646"/>
        <dbReference type="ChEBI" id="CHEBI:60039"/>
        <dbReference type="ChEBI" id="CHEBI:132124"/>
        <dbReference type="EC" id="1.5.5.2"/>
    </reaction>
</comment>
<dbReference type="GO" id="GO:0005739">
    <property type="term" value="C:mitochondrion"/>
    <property type="evidence" value="ECO:0007669"/>
    <property type="project" value="TreeGrafter"/>
</dbReference>
<dbReference type="PANTHER" id="PTHR13914">
    <property type="entry name" value="PROLINE OXIDASE"/>
    <property type="match status" value="1"/>
</dbReference>
<dbReference type="EC" id="1.5.5.2" evidence="5"/>
<dbReference type="SUPFAM" id="SSF51730">
    <property type="entry name" value="FAD-linked oxidoreductase"/>
    <property type="match status" value="1"/>
</dbReference>
<keyword evidence="3 5" id="KW-0560">Oxidoreductase</keyword>
<dbReference type="InterPro" id="IPR015659">
    <property type="entry name" value="Proline_oxidase"/>
</dbReference>
<feature type="non-terminal residue" evidence="7">
    <location>
        <position position="1"/>
    </location>
</feature>
<proteinExistence type="inferred from homology"/>
<sequence>HQRVMDELFPRVLQLTELARHYDIGLNIDAEEVDRLDISLDLLEALCLSPSLQGWHGIGFVIQAYQKRCPFVIDFVVDLARRTGHRLMVRLVKGAYWDSEIKRAQLDGQSDYPVYTRKHHTDVSYLACARQLLAAPEAVYPQFATHNAHTLAGIVQLAQDIGGDYTPGQYEFQCLHGMGEPLYRQVVGRASAAGPSQ</sequence>
<dbReference type="InterPro" id="IPR002872">
    <property type="entry name" value="Proline_DH_dom"/>
</dbReference>
<name>A0A164I942_9CRUS</name>
<accession>A0A164I942</accession>
<comment type="similarity">
    <text evidence="2 5">Belongs to the proline oxidase family.</text>
</comment>
<organism evidence="7 8">
    <name type="scientific">Daphnia magna</name>
    <dbReference type="NCBI Taxonomy" id="35525"/>
    <lineage>
        <taxon>Eukaryota</taxon>
        <taxon>Metazoa</taxon>
        <taxon>Ecdysozoa</taxon>
        <taxon>Arthropoda</taxon>
        <taxon>Crustacea</taxon>
        <taxon>Branchiopoda</taxon>
        <taxon>Diplostraca</taxon>
        <taxon>Cladocera</taxon>
        <taxon>Anomopoda</taxon>
        <taxon>Daphniidae</taxon>
        <taxon>Daphnia</taxon>
    </lineage>
</organism>
<comment type="cofactor">
    <cofactor evidence="5">
        <name>FAD</name>
        <dbReference type="ChEBI" id="CHEBI:57692"/>
    </cofactor>
</comment>
<keyword evidence="8" id="KW-1185">Reference proteome</keyword>
<evidence type="ECO:0000256" key="4">
    <source>
        <dbReference type="ARBA" id="ARBA00023062"/>
    </source>
</evidence>
<dbReference type="EMBL" id="LRGB01007841">
    <property type="protein sequence ID" value="KZS01018.1"/>
    <property type="molecule type" value="Genomic_DNA"/>
</dbReference>
<evidence type="ECO:0000313" key="7">
    <source>
        <dbReference type="EMBL" id="KZS01018.1"/>
    </source>
</evidence>
<dbReference type="GO" id="GO:0071949">
    <property type="term" value="F:FAD binding"/>
    <property type="evidence" value="ECO:0007669"/>
    <property type="project" value="TreeGrafter"/>
</dbReference>
<gene>
    <name evidence="7" type="ORF">APZ42_002451</name>
</gene>
<dbReference type="Gene3D" id="3.20.20.220">
    <property type="match status" value="1"/>
</dbReference>
<feature type="domain" description="Proline dehydrogenase" evidence="6">
    <location>
        <begin position="11"/>
        <end position="189"/>
    </location>
</feature>
<evidence type="ECO:0000313" key="8">
    <source>
        <dbReference type="Proteomes" id="UP000076858"/>
    </source>
</evidence>
<dbReference type="STRING" id="35525.A0A164I942"/>
<evidence type="ECO:0000256" key="1">
    <source>
        <dbReference type="ARBA" id="ARBA00004739"/>
    </source>
</evidence>
<keyword evidence="5" id="KW-0285">Flavoprotein</keyword>
<comment type="pathway">
    <text evidence="1">Amino-acid degradation; L-proline degradation into L-glutamate; L-glutamate from L-proline: step 1/2.</text>
</comment>
<evidence type="ECO:0000256" key="2">
    <source>
        <dbReference type="ARBA" id="ARBA00005869"/>
    </source>
</evidence>
<dbReference type="Pfam" id="PF01619">
    <property type="entry name" value="Pro_dh"/>
    <property type="match status" value="1"/>
</dbReference>
<reference evidence="7 8" key="1">
    <citation type="submission" date="2016-03" db="EMBL/GenBank/DDBJ databases">
        <title>EvidentialGene: Evidence-directed Construction of Genes on Genomes.</title>
        <authorList>
            <person name="Gilbert D.G."/>
            <person name="Choi J.-H."/>
            <person name="Mockaitis K."/>
            <person name="Colbourne J."/>
            <person name="Pfrender M."/>
        </authorList>
    </citation>
    <scope>NUCLEOTIDE SEQUENCE [LARGE SCALE GENOMIC DNA]</scope>
    <source>
        <strain evidence="7 8">Xinb3</strain>
        <tissue evidence="7">Complete organism</tissue>
    </source>
</reference>
<dbReference type="PANTHER" id="PTHR13914:SF0">
    <property type="entry name" value="PROLINE DEHYDROGENASE 1, MITOCHONDRIAL"/>
    <property type="match status" value="1"/>
</dbReference>
<comment type="function">
    <text evidence="5">Converts proline to delta-1-pyrroline-5-carboxylate.</text>
</comment>